<feature type="coiled-coil region" evidence="1">
    <location>
        <begin position="706"/>
        <end position="733"/>
    </location>
</feature>
<dbReference type="Pfam" id="PF25683">
    <property type="entry name" value="URGCP_GTPase"/>
    <property type="match status" value="1"/>
</dbReference>
<accession>A0A814DEE8</accession>
<evidence type="ECO:0008006" key="7">
    <source>
        <dbReference type="Google" id="ProtNLM"/>
    </source>
</evidence>
<feature type="domain" description="VLIG-type G" evidence="4">
    <location>
        <begin position="846"/>
        <end position="947"/>
    </location>
</feature>
<sequence>MSRNSSVSTSLTATTTDTDNESPMLATNSLDIDYNLKLRQLLQLDDSHDSQRIAETLMERGRQALRDRGDELPFDSNVFEKHMSRSPNELLSILKQYNELLLEKDVHEEWFHRFLLKLRGQFHVEYDSILTQLAECGCFRFNKINAVLSLIVQFFFKFGADSDADNLLLNQVFDSMLNEGYESIQTYKDHLRDDLLKIQIENDQNALYLALRDYFRSSLLDLFKQAQIDANETEALETVLNCVMKAGWWKGVREEQVKQITSININAFIKKLKDYCTEKKIPIPTEFAMANNEEVEQAPEPEPNDEHQVVLMCTKEAKKQNLSDLVTAGELTYINQVFTQIIDTIVKAYASNKRFLSFIRSCFTPIMYLLKRCQNLDDFFKGLHREYSKCKLTVRKPKLSLRMLIHIILSNSDLSLSRKLMFLLSKRNPVPLLQLSSSNHQNDYVFVSSITHVWDYSKPTLLSFGIGPCKGKSTILNRIFLSSFERSMNSIYFQNTIDIDFGSSFLKPRLANIADVHGSIEKALLERIHELFDGFLIHIQYEYFQNNRDSCVDILNIVQNIQKYCLLIIRDCPIDDDDDDDDDDDSGVNLLPEITDYKKVFLRNVSDQSNQKNEDSIKTLNDIIWNDLAANPPRVSPSIETVLEDLMDETYKQETHEVLRAISPLEHELIKIADGKVAVEAYFPEYLIFVKLCELKLQLANFNFYAHQIDEDVDKVRREILQKEHELQNAKTHPNRIHQLFCDMLNAPNTLVPLDLLIAKLKQARTKYVSQADMASNISLEKKLSIDILWRNTILCSEYETNEVQQHLRTQYSEYIKAGFPFEIIDGDNLYFQYSFLYGALQTFRSYRTLVISIIGPQNSGKSTLLNYMFGTLFDVRDGRCTRGVYGSLVKTNRTDFEYIMLIDTEGLLGIEGRNIEYDRRIVLFCLAVSHVVILNMRGEISKPIETILTLCAESLNKMGITHMPAPTVHFVLNQQADPNIENNKAAINKITTQVQNLGLGESIIVNENTFHALPSAFQSVGRTLTSNEHLPSRSNTVFEFMECVHSLCGKIIDSAGSSITGKNELFYPLQWLSLSRTIFDTIQKFADLTCYQDIHERNLDKTLREHIQTELANAFSEACRSDLIIQCSEKTEQELRDLFEAQRQVIDERIGRNLEEQFNLLKVPGTLRRRTKEFLHIQVKQMFKALHVETIAVNERKKVEALINKGKDELKQLIEKTIDNERRKTTTERMQTDSARNQFDEMFDKKIQTIRSGFIPEERLKQAYTNIYANYNIYEKECLFKFQDMYSEHLRFLSNPNQPENQFIAQFLTEAYKVDSFKAHHYNPNTNYISDMINSLVYLNKDLLKQIFEECSTSSNDFQMKIRNDIQKQKPIEQADSKLDERQMYLPISTVFKEVIKQITAVMHSLESNGVKQIQMALIQKIVGQINSLIINVNAELSPFCLSLSRPLKSTFHSCAVILLTKYYYNEQKKYFDETLSSLDMKKKDFKLYFTNMVDRGTELDKEYAIKLCNDLKEGFIQLMFNDGQDVIDKVVNRSIYLNRQWIQNACDDKLLADQTTQFILNYIRNPRESFKQLFKEKWQDVETKINQELALKKADYISVLKEYFTCMNNLLKEIQKLPSSVKLAGEIFTIKDSNSLSMNEQLNDKKCCLTTLLEQYLTKRDIPSSIEQNNRNYIVSAQAAHFFQSLLKSSEPSDALSKILIALSPFNQISIGNLETFSHALAEQRDVFITELDKADVCFKSVDKRNVYENLLDRVLGCPDLCPCCNRPCDVDHTKMQSKPGSKNNEHLCMSGHTFWAMNGYKFEISEETSLFTCDQIQNNNIVVVGPRRYQWSQFKIEHLDWLFDSSLNRHDLNAVHKKFSAIWNKVGPQLCQEYGMTFVTRNTERASSNAIYTAHHFVLLLDASASMDSEIRWGYLMDAVREFLKRRRELKTDDRFTIIVFSDYAEVQIVNQVVDDVDLQTIKYHDGGTSFSSAFTCVSEVINQFKNKSSVNSVHQNFAIVFMTDGEDQNSFEEEINTLVNTHHSVIKKFCTLALTDRCESIERLEEINRKMNGSFYDIQSPAGLVPIYAQIATSTTVSIS</sequence>
<dbReference type="InterPro" id="IPR027417">
    <property type="entry name" value="P-loop_NTPase"/>
</dbReference>
<evidence type="ECO:0000256" key="1">
    <source>
        <dbReference type="SAM" id="Coils"/>
    </source>
</evidence>
<dbReference type="InterPro" id="IPR036465">
    <property type="entry name" value="vWFA_dom_sf"/>
</dbReference>
<dbReference type="CDD" id="cd00198">
    <property type="entry name" value="vWFA"/>
    <property type="match status" value="1"/>
</dbReference>
<reference evidence="5" key="1">
    <citation type="submission" date="2021-02" db="EMBL/GenBank/DDBJ databases">
        <authorList>
            <person name="Nowell W R."/>
        </authorList>
    </citation>
    <scope>NUCLEOTIDE SEQUENCE</scope>
</reference>
<dbReference type="SUPFAM" id="SSF53300">
    <property type="entry name" value="vWA-like"/>
    <property type="match status" value="1"/>
</dbReference>
<dbReference type="PROSITE" id="PS50234">
    <property type="entry name" value="VWFA"/>
    <property type="match status" value="1"/>
</dbReference>
<protein>
    <recommendedName>
        <fullName evidence="7">VWFA domain-containing protein</fullName>
    </recommendedName>
</protein>
<comment type="caution">
    <text evidence="5">The sequence shown here is derived from an EMBL/GenBank/DDBJ whole genome shotgun (WGS) entry which is preliminary data.</text>
</comment>
<dbReference type="Gene3D" id="3.40.50.410">
    <property type="entry name" value="von Willebrand factor, type A domain"/>
    <property type="match status" value="1"/>
</dbReference>
<evidence type="ECO:0000259" key="3">
    <source>
        <dbReference type="PROSITE" id="PS50234"/>
    </source>
</evidence>
<evidence type="ECO:0000313" key="5">
    <source>
        <dbReference type="EMBL" id="CAF0954693.1"/>
    </source>
</evidence>
<proteinExistence type="predicted"/>
<evidence type="ECO:0000259" key="4">
    <source>
        <dbReference type="PROSITE" id="PS51717"/>
    </source>
</evidence>
<dbReference type="InterPro" id="IPR052986">
    <property type="entry name" value="VLIG_GTPase"/>
</dbReference>
<dbReference type="EMBL" id="CAJNOJ010000048">
    <property type="protein sequence ID" value="CAF0954693.1"/>
    <property type="molecule type" value="Genomic_DNA"/>
</dbReference>
<feature type="region of interest" description="Disordered" evidence="2">
    <location>
        <begin position="1"/>
        <end position="24"/>
    </location>
</feature>
<gene>
    <name evidence="5" type="ORF">EDS130_LOCUS12525</name>
</gene>
<dbReference type="Proteomes" id="UP000663852">
    <property type="component" value="Unassembled WGS sequence"/>
</dbReference>
<evidence type="ECO:0000313" key="6">
    <source>
        <dbReference type="Proteomes" id="UP000663852"/>
    </source>
</evidence>
<keyword evidence="1" id="KW-0175">Coiled coil</keyword>
<evidence type="ECO:0000256" key="2">
    <source>
        <dbReference type="SAM" id="MobiDB-lite"/>
    </source>
</evidence>
<dbReference type="Pfam" id="PF13519">
    <property type="entry name" value="VWA_2"/>
    <property type="match status" value="1"/>
</dbReference>
<dbReference type="PANTHER" id="PTHR14819">
    <property type="entry name" value="GTP-BINDING"/>
    <property type="match status" value="1"/>
</dbReference>
<name>A0A814DEE8_ADIRI</name>
<feature type="domain" description="VWFA" evidence="3">
    <location>
        <begin position="1899"/>
        <end position="2075"/>
    </location>
</feature>
<dbReference type="Gene3D" id="3.40.50.300">
    <property type="entry name" value="P-loop containing nucleotide triphosphate hydrolases"/>
    <property type="match status" value="1"/>
</dbReference>
<dbReference type="OrthoDB" id="1597724at2759"/>
<dbReference type="PROSITE" id="PS51717">
    <property type="entry name" value="G_VLIG"/>
    <property type="match status" value="1"/>
</dbReference>
<dbReference type="InterPro" id="IPR030383">
    <property type="entry name" value="G_VLIG_dom"/>
</dbReference>
<dbReference type="GO" id="GO:0005525">
    <property type="term" value="F:GTP binding"/>
    <property type="evidence" value="ECO:0007669"/>
    <property type="project" value="InterPro"/>
</dbReference>
<dbReference type="SUPFAM" id="SSF52540">
    <property type="entry name" value="P-loop containing nucleoside triphosphate hydrolases"/>
    <property type="match status" value="1"/>
</dbReference>
<feature type="compositionally biased region" description="Low complexity" evidence="2">
    <location>
        <begin position="1"/>
        <end position="17"/>
    </location>
</feature>
<organism evidence="5 6">
    <name type="scientific">Adineta ricciae</name>
    <name type="common">Rotifer</name>
    <dbReference type="NCBI Taxonomy" id="249248"/>
    <lineage>
        <taxon>Eukaryota</taxon>
        <taxon>Metazoa</taxon>
        <taxon>Spiralia</taxon>
        <taxon>Gnathifera</taxon>
        <taxon>Rotifera</taxon>
        <taxon>Eurotatoria</taxon>
        <taxon>Bdelloidea</taxon>
        <taxon>Adinetida</taxon>
        <taxon>Adinetidae</taxon>
        <taxon>Adineta</taxon>
    </lineage>
</organism>
<dbReference type="PANTHER" id="PTHR14819:SF25">
    <property type="entry name" value="CHROMOSOME UNDETERMINED SCAFFOLD_52, WHOLE GENOME SHOTGUN SEQUENCE"/>
    <property type="match status" value="1"/>
</dbReference>
<dbReference type="InterPro" id="IPR002035">
    <property type="entry name" value="VWF_A"/>
</dbReference>